<dbReference type="SUPFAM" id="SSF48371">
    <property type="entry name" value="ARM repeat"/>
    <property type="match status" value="1"/>
</dbReference>
<dbReference type="GO" id="GO:0110078">
    <property type="term" value="C:TTT Hsp90 cochaperone complex"/>
    <property type="evidence" value="ECO:0007669"/>
    <property type="project" value="InterPro"/>
</dbReference>
<dbReference type="EMBL" id="ML170156">
    <property type="protein sequence ID" value="TDL29607.1"/>
    <property type="molecule type" value="Genomic_DNA"/>
</dbReference>
<dbReference type="PANTHER" id="PTHR32226">
    <property type="entry name" value="TELO2-INTERACTING PROTEIN 2"/>
    <property type="match status" value="1"/>
</dbReference>
<dbReference type="OrthoDB" id="6417021at2759"/>
<dbReference type="Pfam" id="PF10521">
    <property type="entry name" value="Tti2"/>
    <property type="match status" value="1"/>
</dbReference>
<dbReference type="InterPro" id="IPR016024">
    <property type="entry name" value="ARM-type_fold"/>
</dbReference>
<dbReference type="AlphaFoldDB" id="A0A4R5XH93"/>
<dbReference type="GO" id="GO:0005634">
    <property type="term" value="C:nucleus"/>
    <property type="evidence" value="ECO:0007669"/>
    <property type="project" value="TreeGrafter"/>
</dbReference>
<dbReference type="Proteomes" id="UP000294933">
    <property type="component" value="Unassembled WGS sequence"/>
</dbReference>
<evidence type="ECO:0008006" key="4">
    <source>
        <dbReference type="Google" id="ProtNLM"/>
    </source>
</evidence>
<evidence type="ECO:0000313" key="2">
    <source>
        <dbReference type="EMBL" id="TDL29607.1"/>
    </source>
</evidence>
<sequence length="434" mass="48293">MSLDGTQLTPILDLLNVPTEFSRLGRDGDPIIISRLNEWKTTTSKALLDLRACIETNQNLPFDILVRTVAVTAVFDGSDSWLDDELRNNTNDVFQTLPPCSRAVVESVLKVHLKPIFLSSPHPSLNPETGRKASRAAGGPMAVNDYYEDQVWKHYPAAGNVLSWCIRHTSVDDYEYLWPLIIPPVMTFLDDYQAVYKLKGVKLVSEMLANVPKMLLKRTGVDQLLYTSLSITLSHLHDEHTPVLVRTTVPTILRLIELTTAPDSAERFDKQCALLGEKIIGGVWSYAAKDEDTIVASLDVIPMVLKSLGIGSIRYLKALVPQCLHCLGLTPETPVNPDMQSPALTLLGVVIDECQPRMHRWKGTIIEGVCKYWVNAVDSGTANTDKEICVRDVFRRLSNACPSIEKDEYARLLKEDVDMFGPILLVSVSAIVIE</sequence>
<comment type="similarity">
    <text evidence="1">Belongs to the TTI2 family.</text>
</comment>
<name>A0A4R5XH93_9AGAM</name>
<reference evidence="2 3" key="1">
    <citation type="submission" date="2018-06" db="EMBL/GenBank/DDBJ databases">
        <title>A transcriptomic atlas of mushroom development highlights an independent origin of complex multicellularity.</title>
        <authorList>
            <consortium name="DOE Joint Genome Institute"/>
            <person name="Krizsan K."/>
            <person name="Almasi E."/>
            <person name="Merenyi Z."/>
            <person name="Sahu N."/>
            <person name="Viragh M."/>
            <person name="Koszo T."/>
            <person name="Mondo S."/>
            <person name="Kiss B."/>
            <person name="Balint B."/>
            <person name="Kues U."/>
            <person name="Barry K."/>
            <person name="Hegedus J.C."/>
            <person name="Henrissat B."/>
            <person name="Johnson J."/>
            <person name="Lipzen A."/>
            <person name="Ohm R."/>
            <person name="Nagy I."/>
            <person name="Pangilinan J."/>
            <person name="Yan J."/>
            <person name="Xiong Y."/>
            <person name="Grigoriev I.V."/>
            <person name="Hibbett D.S."/>
            <person name="Nagy L.G."/>
        </authorList>
    </citation>
    <scope>NUCLEOTIDE SEQUENCE [LARGE SCALE GENOMIC DNA]</scope>
    <source>
        <strain evidence="2 3">SZMC22713</strain>
    </source>
</reference>
<dbReference type="GO" id="GO:0005829">
    <property type="term" value="C:cytosol"/>
    <property type="evidence" value="ECO:0007669"/>
    <property type="project" value="TreeGrafter"/>
</dbReference>
<organism evidence="2 3">
    <name type="scientific">Rickenella mellea</name>
    <dbReference type="NCBI Taxonomy" id="50990"/>
    <lineage>
        <taxon>Eukaryota</taxon>
        <taxon>Fungi</taxon>
        <taxon>Dikarya</taxon>
        <taxon>Basidiomycota</taxon>
        <taxon>Agaricomycotina</taxon>
        <taxon>Agaricomycetes</taxon>
        <taxon>Hymenochaetales</taxon>
        <taxon>Rickenellaceae</taxon>
        <taxon>Rickenella</taxon>
    </lineage>
</organism>
<accession>A0A4R5XH93</accession>
<dbReference type="PANTHER" id="PTHR32226:SF2">
    <property type="entry name" value="TELO2-INTERACTING PROTEIN 2"/>
    <property type="match status" value="1"/>
</dbReference>
<dbReference type="STRING" id="50990.A0A4R5XH93"/>
<dbReference type="VEuPathDB" id="FungiDB:BD410DRAFT_780065"/>
<protein>
    <recommendedName>
        <fullName evidence="4">ARM repeat-containing protein</fullName>
    </recommendedName>
</protein>
<evidence type="ECO:0000313" key="3">
    <source>
        <dbReference type="Proteomes" id="UP000294933"/>
    </source>
</evidence>
<gene>
    <name evidence="2" type="ORF">BD410DRAFT_780065</name>
</gene>
<evidence type="ECO:0000256" key="1">
    <source>
        <dbReference type="ARBA" id="ARBA00034736"/>
    </source>
</evidence>
<proteinExistence type="inferred from homology"/>
<keyword evidence="3" id="KW-1185">Reference proteome</keyword>
<dbReference type="InterPro" id="IPR018870">
    <property type="entry name" value="Tti2"/>
</dbReference>